<dbReference type="PROSITE" id="PS51192">
    <property type="entry name" value="HELICASE_ATP_BIND_1"/>
    <property type="match status" value="1"/>
</dbReference>
<dbReference type="Pfam" id="PF00271">
    <property type="entry name" value="Helicase_C"/>
    <property type="match status" value="1"/>
</dbReference>
<evidence type="ECO:0000256" key="6">
    <source>
        <dbReference type="ARBA" id="ARBA00023125"/>
    </source>
</evidence>
<dbReference type="KEGG" id="mri:Mal4_21110"/>
<dbReference type="InterPro" id="IPR026362">
    <property type="entry name" value="DEXH_lig_assoc"/>
</dbReference>
<evidence type="ECO:0000256" key="2">
    <source>
        <dbReference type="ARBA" id="ARBA00022763"/>
    </source>
</evidence>
<keyword evidence="6" id="KW-0238">DNA-binding</keyword>
<dbReference type="AlphaFoldDB" id="A0A517Z5Q8"/>
<feature type="domain" description="Helicase C-terminal" evidence="11">
    <location>
        <begin position="273"/>
        <end position="432"/>
    </location>
</feature>
<evidence type="ECO:0000256" key="7">
    <source>
        <dbReference type="ARBA" id="ARBA00023204"/>
    </source>
</evidence>
<evidence type="ECO:0000256" key="4">
    <source>
        <dbReference type="ARBA" id="ARBA00022806"/>
    </source>
</evidence>
<dbReference type="GO" id="GO:0003677">
    <property type="term" value="F:DNA binding"/>
    <property type="evidence" value="ECO:0007669"/>
    <property type="project" value="UniProtKB-KW"/>
</dbReference>
<protein>
    <submittedName>
        <fullName evidence="12">Putative ATP-dependent helicase Lhr</fullName>
    </submittedName>
</protein>
<keyword evidence="2" id="KW-0227">DNA damage</keyword>
<dbReference type="InterPro" id="IPR017170">
    <property type="entry name" value="Lhr-like"/>
</dbReference>
<dbReference type="Pfam" id="PF08494">
    <property type="entry name" value="DEAD_assoc"/>
    <property type="match status" value="1"/>
</dbReference>
<evidence type="ECO:0000259" key="11">
    <source>
        <dbReference type="PROSITE" id="PS51194"/>
    </source>
</evidence>
<dbReference type="CDD" id="cd18796">
    <property type="entry name" value="SF2_C_LHR"/>
    <property type="match status" value="1"/>
</dbReference>
<dbReference type="InterPro" id="IPR052511">
    <property type="entry name" value="ATP-dep_Helicase"/>
</dbReference>
<feature type="domain" description="Helicase ATP-binding" evidence="10">
    <location>
        <begin position="44"/>
        <end position="234"/>
    </location>
</feature>
<keyword evidence="5" id="KW-0067">ATP-binding</keyword>
<dbReference type="PIRSF" id="PIRSF037307">
    <property type="entry name" value="Lhr-like_helic_prd"/>
    <property type="match status" value="1"/>
</dbReference>
<dbReference type="SMART" id="SM00487">
    <property type="entry name" value="DEXDc"/>
    <property type="match status" value="1"/>
</dbReference>
<sequence length="844" mass="94702">MTDDASTTVPSSSTSRPVAAARRRIVEWFATQGWKPFRFQRQMWNAYLDGQSGLLHSSTGTGKTLAAWMGPLIESLAESRRKPGRSSRRAATEPLRVLWITPLRALAADTANALQRPLDDLEIDWTLETRTGDTSSSVRARQRRRLPTALITTPESLSLLLTRADAREQFASLRTVIVDEWHELLSTKRGVQTELALARLRRWSPPLRVWGLSATLGNLDEALRTLQGSRVIEGDDSANKVIAAPTSKRFRVDTLIPATIERFPWAGHMGLRQLESVASELDSCRSALVFTNTRFQAEQWYQALLQARPHWAGEIALHHGSLDQQTRGWVEDGLRQGTVRCVVCTSSLDLGVDFSPVERVLQVGSPKGVARLLQRAGRSGHQPGAVSRVSCVPTHAFELIEFAAARDAIEAGKIERRRPVENPIDVLVQHAATIALGSGFDADDLLDEVRTTHSFRSLHEDDWEWVLDFVTRGGEALRAYPDYHRVQFDGEKYRLLDKRLARQHRMSIGTIVADAALTVRYLKGPRLGTVEESFISRLQPGDHFTFAGRSLELVKVHDMEVLVRRSKRVGGRIPRWMGGRMPLSTELARAVRGKLEEALHGEFRGPEMQAVRPLLELQTRWSRLPAADELLIERITTREGHHLFIYPFAGRLVHEGLAPLLAWRMSRLAPITFAMSVNDYGLELLSSQPAPFEQALDCGLLSTDSLADDIAASLNAAEMGKRQFREIARIAGLVFEGYPGSRKSTRQLQASTGLLYDVFSNYDPGNLLLRQARVEVLERQLEHRRIHATLDRLQQSRLVLSEPSRPTPLAFPLLVDRLRERLSSEKLADRVKRLQQSLEKAAGR</sequence>
<proteinExistence type="inferred from homology"/>
<dbReference type="InterPro" id="IPR045628">
    <property type="entry name" value="Lhr_WH_dom"/>
</dbReference>
<accession>A0A517Z5Q8</accession>
<dbReference type="PANTHER" id="PTHR47962:SF3">
    <property type="entry name" value="LARGE ATP-DEPENDENT HELICASE-RELATED PROTEIN"/>
    <property type="match status" value="1"/>
</dbReference>
<dbReference type="GO" id="GO:0004386">
    <property type="term" value="F:helicase activity"/>
    <property type="evidence" value="ECO:0007669"/>
    <property type="project" value="UniProtKB-KW"/>
</dbReference>
<keyword evidence="4 12" id="KW-0347">Helicase</keyword>
<keyword evidence="3" id="KW-0378">Hydrolase</keyword>
<name>A0A517Z5Q8_9PLAN</name>
<evidence type="ECO:0000259" key="10">
    <source>
        <dbReference type="PROSITE" id="PS51192"/>
    </source>
</evidence>
<evidence type="ECO:0000256" key="5">
    <source>
        <dbReference type="ARBA" id="ARBA00022840"/>
    </source>
</evidence>
<keyword evidence="13" id="KW-1185">Reference proteome</keyword>
<gene>
    <name evidence="12" type="ORF">Mal4_21110</name>
</gene>
<evidence type="ECO:0000313" key="12">
    <source>
        <dbReference type="EMBL" id="QDU37794.1"/>
    </source>
</evidence>
<reference evidence="12 13" key="1">
    <citation type="submission" date="2019-02" db="EMBL/GenBank/DDBJ databases">
        <title>Deep-cultivation of Planctomycetes and their phenomic and genomic characterization uncovers novel biology.</title>
        <authorList>
            <person name="Wiegand S."/>
            <person name="Jogler M."/>
            <person name="Boedeker C."/>
            <person name="Pinto D."/>
            <person name="Vollmers J."/>
            <person name="Rivas-Marin E."/>
            <person name="Kohn T."/>
            <person name="Peeters S.H."/>
            <person name="Heuer A."/>
            <person name="Rast P."/>
            <person name="Oberbeckmann S."/>
            <person name="Bunk B."/>
            <person name="Jeske O."/>
            <person name="Meyerdierks A."/>
            <person name="Storesund J.E."/>
            <person name="Kallscheuer N."/>
            <person name="Luecker S."/>
            <person name="Lage O.M."/>
            <person name="Pohl T."/>
            <person name="Merkel B.J."/>
            <person name="Hornburger P."/>
            <person name="Mueller R.-W."/>
            <person name="Bruemmer F."/>
            <person name="Labrenz M."/>
            <person name="Spormann A.M."/>
            <person name="Op den Camp H."/>
            <person name="Overmann J."/>
            <person name="Amann R."/>
            <person name="Jetten M.S.M."/>
            <person name="Mascher T."/>
            <person name="Medema M.H."/>
            <person name="Devos D.P."/>
            <person name="Kaster A.-K."/>
            <person name="Ovreas L."/>
            <person name="Rohde M."/>
            <person name="Galperin M.Y."/>
            <person name="Jogler C."/>
        </authorList>
    </citation>
    <scope>NUCLEOTIDE SEQUENCE [LARGE SCALE GENOMIC DNA]</scope>
    <source>
        <strain evidence="12 13">Mal4</strain>
    </source>
</reference>
<dbReference type="EMBL" id="CP036275">
    <property type="protein sequence ID" value="QDU37794.1"/>
    <property type="molecule type" value="Genomic_DNA"/>
</dbReference>
<dbReference type="CDD" id="cd17922">
    <property type="entry name" value="DEXHc_LHR-like"/>
    <property type="match status" value="1"/>
</dbReference>
<dbReference type="Pfam" id="PF19306">
    <property type="entry name" value="WHD_Lhr"/>
    <property type="match status" value="1"/>
</dbReference>
<dbReference type="Pfam" id="PF00270">
    <property type="entry name" value="DEAD"/>
    <property type="match status" value="1"/>
</dbReference>
<evidence type="ECO:0000256" key="8">
    <source>
        <dbReference type="ARBA" id="ARBA00023235"/>
    </source>
</evidence>
<keyword evidence="8" id="KW-0413">Isomerase</keyword>
<dbReference type="Gene3D" id="3.40.50.300">
    <property type="entry name" value="P-loop containing nucleotide triphosphate hydrolases"/>
    <property type="match status" value="2"/>
</dbReference>
<dbReference type="SMART" id="SM00490">
    <property type="entry name" value="HELICc"/>
    <property type="match status" value="1"/>
</dbReference>
<dbReference type="NCBIfam" id="TIGR04121">
    <property type="entry name" value="DEXH_lig_assoc"/>
    <property type="match status" value="1"/>
</dbReference>
<dbReference type="PROSITE" id="PS51194">
    <property type="entry name" value="HELICASE_CTER"/>
    <property type="match status" value="1"/>
</dbReference>
<organism evidence="12 13">
    <name type="scientific">Maioricimonas rarisocia</name>
    <dbReference type="NCBI Taxonomy" id="2528026"/>
    <lineage>
        <taxon>Bacteria</taxon>
        <taxon>Pseudomonadati</taxon>
        <taxon>Planctomycetota</taxon>
        <taxon>Planctomycetia</taxon>
        <taxon>Planctomycetales</taxon>
        <taxon>Planctomycetaceae</taxon>
        <taxon>Maioricimonas</taxon>
    </lineage>
</organism>
<dbReference type="PANTHER" id="PTHR47962">
    <property type="entry name" value="ATP-DEPENDENT HELICASE LHR-RELATED-RELATED"/>
    <property type="match status" value="1"/>
</dbReference>
<keyword evidence="1" id="KW-0547">Nucleotide-binding</keyword>
<evidence type="ECO:0000313" key="13">
    <source>
        <dbReference type="Proteomes" id="UP000320496"/>
    </source>
</evidence>
<dbReference type="GO" id="GO:0016887">
    <property type="term" value="F:ATP hydrolysis activity"/>
    <property type="evidence" value="ECO:0007669"/>
    <property type="project" value="TreeGrafter"/>
</dbReference>
<dbReference type="GO" id="GO:0005524">
    <property type="term" value="F:ATP binding"/>
    <property type="evidence" value="ECO:0007669"/>
    <property type="project" value="UniProtKB-KW"/>
</dbReference>
<dbReference type="InterPro" id="IPR014001">
    <property type="entry name" value="Helicase_ATP-bd"/>
</dbReference>
<evidence type="ECO:0000256" key="3">
    <source>
        <dbReference type="ARBA" id="ARBA00022801"/>
    </source>
</evidence>
<dbReference type="Proteomes" id="UP000320496">
    <property type="component" value="Chromosome"/>
</dbReference>
<dbReference type="GO" id="GO:0006281">
    <property type="term" value="P:DNA repair"/>
    <property type="evidence" value="ECO:0007669"/>
    <property type="project" value="UniProtKB-KW"/>
</dbReference>
<dbReference type="InterPro" id="IPR001650">
    <property type="entry name" value="Helicase_C-like"/>
</dbReference>
<keyword evidence="7" id="KW-0234">DNA repair</keyword>
<evidence type="ECO:0000256" key="9">
    <source>
        <dbReference type="ARBA" id="ARBA00093467"/>
    </source>
</evidence>
<dbReference type="InterPro" id="IPR013701">
    <property type="entry name" value="Lhr-like_DEAD/DEAH_assoc"/>
</dbReference>
<dbReference type="InterPro" id="IPR011545">
    <property type="entry name" value="DEAD/DEAH_box_helicase_dom"/>
</dbReference>
<comment type="similarity">
    <text evidence="9">Belongs to the Lhr helicase family. Lhr-Core subfamily.</text>
</comment>
<evidence type="ECO:0000256" key="1">
    <source>
        <dbReference type="ARBA" id="ARBA00022741"/>
    </source>
</evidence>
<dbReference type="InterPro" id="IPR027417">
    <property type="entry name" value="P-loop_NTPase"/>
</dbReference>
<dbReference type="SUPFAM" id="SSF52540">
    <property type="entry name" value="P-loop containing nucleoside triphosphate hydrolases"/>
    <property type="match status" value="1"/>
</dbReference>